<evidence type="ECO:0000256" key="2">
    <source>
        <dbReference type="SAM" id="SignalP"/>
    </source>
</evidence>
<reference evidence="3 4" key="1">
    <citation type="submission" date="2021-08" db="EMBL/GenBank/DDBJ databases">
        <authorList>
            <person name="Zhang D."/>
            <person name="Zhang A."/>
            <person name="Wang L."/>
        </authorList>
    </citation>
    <scope>NUCLEOTIDE SEQUENCE [LARGE SCALE GENOMIC DNA]</scope>
    <source>
        <strain evidence="3 4">WL0086</strain>
    </source>
</reference>
<feature type="signal peptide" evidence="2">
    <location>
        <begin position="1"/>
        <end position="27"/>
    </location>
</feature>
<keyword evidence="4" id="KW-1185">Reference proteome</keyword>
<evidence type="ECO:0000313" key="4">
    <source>
        <dbReference type="Proteomes" id="UP000738431"/>
    </source>
</evidence>
<evidence type="ECO:0000256" key="1">
    <source>
        <dbReference type="SAM" id="MobiDB-lite"/>
    </source>
</evidence>
<protein>
    <submittedName>
        <fullName evidence="3">Uncharacterized protein</fullName>
    </submittedName>
</protein>
<feature type="chain" id="PRO_5045859904" evidence="2">
    <location>
        <begin position="28"/>
        <end position="284"/>
    </location>
</feature>
<name>A0ABZ1C5D8_9BACT</name>
<feature type="compositionally biased region" description="Gly residues" evidence="1">
    <location>
        <begin position="92"/>
        <end position="103"/>
    </location>
</feature>
<accession>A0ABZ1C5D8</accession>
<sequence length="284" mass="27894">MSPLKPPPRCAALIVAAGLLGSASALAQTQLPALRTGADSANRNVNGPIPDVSIFDGSAYPPEERPEQGLIAPFEMPGQQQPSTQNVPGPGEQQGGGGQGMGGDSPMDGMGGPQVSMSGPQMPGIPGMPSMGGGGAGGIPGLPQLPQMGGGSGSGSLPSLPTLDMGDRGKEGQQGQGGGGPQGEQSGEQGQQGPGGMAGTPSDQQAPTLAGRQGRQLQKPGAVQIGDEGAKLATADIPVVDANRAVDGTQQGEDRMAVKSAGGGNQTANRSSGTERGVDIPSNL</sequence>
<organism evidence="3 4">
    <name type="scientific">Actomonas aquatica</name>
    <dbReference type="NCBI Taxonomy" id="2866162"/>
    <lineage>
        <taxon>Bacteria</taxon>
        <taxon>Pseudomonadati</taxon>
        <taxon>Verrucomicrobiota</taxon>
        <taxon>Opitutia</taxon>
        <taxon>Opitutales</taxon>
        <taxon>Opitutaceae</taxon>
        <taxon>Actomonas</taxon>
    </lineage>
</organism>
<dbReference type="Proteomes" id="UP000738431">
    <property type="component" value="Chromosome"/>
</dbReference>
<dbReference type="EMBL" id="CP139781">
    <property type="protein sequence ID" value="WRQ86701.1"/>
    <property type="molecule type" value="Genomic_DNA"/>
</dbReference>
<evidence type="ECO:0000313" key="3">
    <source>
        <dbReference type="EMBL" id="WRQ86701.1"/>
    </source>
</evidence>
<proteinExistence type="predicted"/>
<feature type="compositionally biased region" description="Gly residues" evidence="1">
    <location>
        <begin position="172"/>
        <end position="182"/>
    </location>
</feature>
<keyword evidence="2" id="KW-0732">Signal</keyword>
<gene>
    <name evidence="3" type="ORF">K1X11_017955</name>
</gene>
<feature type="compositionally biased region" description="Polar residues" evidence="1">
    <location>
        <begin position="78"/>
        <end position="87"/>
    </location>
</feature>
<reference evidence="3 4" key="2">
    <citation type="submission" date="2023-12" db="EMBL/GenBank/DDBJ databases">
        <title>Description of an unclassified Opitutus bacterium of Verrucomicrobiota.</title>
        <authorList>
            <person name="Zhang D.-F."/>
        </authorList>
    </citation>
    <scope>NUCLEOTIDE SEQUENCE [LARGE SCALE GENOMIC DNA]</scope>
    <source>
        <strain evidence="3 4">WL0086</strain>
    </source>
</reference>
<feature type="compositionally biased region" description="Low complexity" evidence="1">
    <location>
        <begin position="104"/>
        <end position="129"/>
    </location>
</feature>
<dbReference type="RefSeq" id="WP_221030538.1">
    <property type="nucleotide sequence ID" value="NZ_CP139781.1"/>
</dbReference>
<feature type="region of interest" description="Disordered" evidence="1">
    <location>
        <begin position="38"/>
        <end position="284"/>
    </location>
</feature>
<feature type="compositionally biased region" description="Gly residues" evidence="1">
    <location>
        <begin position="130"/>
        <end position="140"/>
    </location>
</feature>